<dbReference type="AlphaFoldDB" id="A0A1L7WUU1"/>
<dbReference type="EMBL" id="FJOG01000008">
    <property type="protein sequence ID" value="CZR56510.1"/>
    <property type="molecule type" value="Genomic_DNA"/>
</dbReference>
<sequence length="198" mass="23059">MSYGQESVNREAEDRERQNQNKNDPDFPGQRKKKAGKGDVLHEILRVELRSGEHFAVDITGDQYGYVDQPVTEWNAYRHSRVKEIFLSLPAPEPLGIVEVTNYSQQAMTTLAGKLLTDSNGLVNLDMLQTMCLHILEWQADGGMSMEHFWKLPEEEFLTRRNDLLSYVEWMFHSDPQQVYFTLNGRCLRQLIHGPWFR</sequence>
<name>A0A1L7WUU1_9HELO</name>
<dbReference type="Proteomes" id="UP000184330">
    <property type="component" value="Unassembled WGS sequence"/>
</dbReference>
<evidence type="ECO:0000313" key="3">
    <source>
        <dbReference type="Proteomes" id="UP000184330"/>
    </source>
</evidence>
<organism evidence="2 3">
    <name type="scientific">Phialocephala subalpina</name>
    <dbReference type="NCBI Taxonomy" id="576137"/>
    <lineage>
        <taxon>Eukaryota</taxon>
        <taxon>Fungi</taxon>
        <taxon>Dikarya</taxon>
        <taxon>Ascomycota</taxon>
        <taxon>Pezizomycotina</taxon>
        <taxon>Leotiomycetes</taxon>
        <taxon>Helotiales</taxon>
        <taxon>Mollisiaceae</taxon>
        <taxon>Phialocephala</taxon>
        <taxon>Phialocephala fortinii species complex</taxon>
    </lineage>
</organism>
<evidence type="ECO:0000313" key="2">
    <source>
        <dbReference type="EMBL" id="CZR56510.1"/>
    </source>
</evidence>
<feature type="compositionally biased region" description="Basic and acidic residues" evidence="1">
    <location>
        <begin position="8"/>
        <end position="25"/>
    </location>
</feature>
<dbReference type="STRING" id="576137.A0A1L7WUU1"/>
<keyword evidence="3" id="KW-1185">Reference proteome</keyword>
<proteinExistence type="predicted"/>
<protein>
    <submittedName>
        <fullName evidence="2">Uncharacterized protein</fullName>
    </submittedName>
</protein>
<feature type="region of interest" description="Disordered" evidence="1">
    <location>
        <begin position="1"/>
        <end position="37"/>
    </location>
</feature>
<evidence type="ECO:0000256" key="1">
    <source>
        <dbReference type="SAM" id="MobiDB-lite"/>
    </source>
</evidence>
<gene>
    <name evidence="2" type="ORF">PAC_06399</name>
</gene>
<accession>A0A1L7WUU1</accession>
<reference evidence="2 3" key="1">
    <citation type="submission" date="2016-03" db="EMBL/GenBank/DDBJ databases">
        <authorList>
            <person name="Ploux O."/>
        </authorList>
    </citation>
    <scope>NUCLEOTIDE SEQUENCE [LARGE SCALE GENOMIC DNA]</scope>
    <source>
        <strain evidence="2 3">UAMH 11012</strain>
    </source>
</reference>
<dbReference type="OrthoDB" id="432970at2759"/>